<gene>
    <name evidence="2" type="ORF">FVP77_05790</name>
</gene>
<proteinExistence type="predicted"/>
<comment type="caution">
    <text evidence="2">The sequence shown here is derived from an EMBL/GenBank/DDBJ whole genome shotgun (WGS) entry which is preliminary data.</text>
</comment>
<dbReference type="AlphaFoldDB" id="A0A5C8I2E3"/>
<feature type="transmembrane region" description="Helical" evidence="1">
    <location>
        <begin position="156"/>
        <end position="175"/>
    </location>
</feature>
<keyword evidence="1" id="KW-1133">Transmembrane helix</keyword>
<name>A0A5C8I2E3_9MICO</name>
<feature type="transmembrane region" description="Helical" evidence="1">
    <location>
        <begin position="43"/>
        <end position="65"/>
    </location>
</feature>
<evidence type="ECO:0000313" key="2">
    <source>
        <dbReference type="EMBL" id="TXK12956.1"/>
    </source>
</evidence>
<dbReference type="PANTHER" id="PTHR34989:SF1">
    <property type="entry name" value="PROTEIN HDED"/>
    <property type="match status" value="1"/>
</dbReference>
<dbReference type="InterPro" id="IPR005325">
    <property type="entry name" value="DUF308_memb"/>
</dbReference>
<dbReference type="InterPro" id="IPR052712">
    <property type="entry name" value="Acid_resist_chaperone_HdeD"/>
</dbReference>
<evidence type="ECO:0000256" key="1">
    <source>
        <dbReference type="SAM" id="Phobius"/>
    </source>
</evidence>
<dbReference type="PANTHER" id="PTHR34989">
    <property type="entry name" value="PROTEIN HDED"/>
    <property type="match status" value="1"/>
</dbReference>
<keyword evidence="3" id="KW-1185">Reference proteome</keyword>
<reference evidence="2 3" key="1">
    <citation type="submission" date="2019-08" db="EMBL/GenBank/DDBJ databases">
        <authorList>
            <person name="Dong K."/>
        </authorList>
    </citation>
    <scope>NUCLEOTIDE SEQUENCE [LARGE SCALE GENOMIC DNA]</scope>
    <source>
        <strain evidence="2 3">JCM14558</strain>
    </source>
</reference>
<feature type="transmembrane region" description="Helical" evidence="1">
    <location>
        <begin position="132"/>
        <end position="150"/>
    </location>
</feature>
<evidence type="ECO:0008006" key="4">
    <source>
        <dbReference type="Google" id="ProtNLM"/>
    </source>
</evidence>
<dbReference type="EMBL" id="VRSV01000001">
    <property type="protein sequence ID" value="TXK12956.1"/>
    <property type="molecule type" value="Genomic_DNA"/>
</dbReference>
<accession>A0A5C8I2E3</accession>
<dbReference type="Proteomes" id="UP000321034">
    <property type="component" value="Unassembled WGS sequence"/>
</dbReference>
<dbReference type="Pfam" id="PF03729">
    <property type="entry name" value="DUF308"/>
    <property type="match status" value="1"/>
</dbReference>
<feature type="transmembrane region" description="Helical" evidence="1">
    <location>
        <begin position="12"/>
        <end position="37"/>
    </location>
</feature>
<dbReference type="GO" id="GO:0005886">
    <property type="term" value="C:plasma membrane"/>
    <property type="evidence" value="ECO:0007669"/>
    <property type="project" value="TreeGrafter"/>
</dbReference>
<dbReference type="RefSeq" id="WP_147893650.1">
    <property type="nucleotide sequence ID" value="NZ_BAAANR010000001.1"/>
</dbReference>
<protein>
    <recommendedName>
        <fullName evidence="4">DUF308 domain-containing protein</fullName>
    </recommendedName>
</protein>
<evidence type="ECO:0000313" key="3">
    <source>
        <dbReference type="Proteomes" id="UP000321034"/>
    </source>
</evidence>
<sequence length="185" mass="19109">MSATISFDKSAVTAIRTALGIGGVISIIAGIVILVWPGHAAEAVTAIIAIYVIVAGLVYAGLGVFSRTRQGWSRVGHIALGVLFVIAGIIALVNLAAATVGLAVFIGVLIGILWLIEGVVSLSTLGDSGSKGWTIFFAIISIIAGVTLLFSPLYVAILWLFVGVSLVVLGIFQVARAFTFGKTVR</sequence>
<keyword evidence="1" id="KW-0472">Membrane</keyword>
<keyword evidence="1" id="KW-0812">Transmembrane</keyword>
<dbReference type="OrthoDB" id="3238356at2"/>
<feature type="transmembrane region" description="Helical" evidence="1">
    <location>
        <begin position="102"/>
        <end position="120"/>
    </location>
</feature>
<organism evidence="2 3">
    <name type="scientific">Microbacterium hatanonis</name>
    <dbReference type="NCBI Taxonomy" id="404366"/>
    <lineage>
        <taxon>Bacteria</taxon>
        <taxon>Bacillati</taxon>
        <taxon>Actinomycetota</taxon>
        <taxon>Actinomycetes</taxon>
        <taxon>Micrococcales</taxon>
        <taxon>Microbacteriaceae</taxon>
        <taxon>Microbacterium</taxon>
    </lineage>
</organism>
<feature type="transmembrane region" description="Helical" evidence="1">
    <location>
        <begin position="77"/>
        <end position="96"/>
    </location>
</feature>